<comment type="subunit">
    <text evidence="9">Monomer.</text>
</comment>
<organism evidence="13 14">
    <name type="scientific">Olsenella profusa F0195</name>
    <dbReference type="NCBI Taxonomy" id="1125712"/>
    <lineage>
        <taxon>Bacteria</taxon>
        <taxon>Bacillati</taxon>
        <taxon>Actinomycetota</taxon>
        <taxon>Coriobacteriia</taxon>
        <taxon>Coriobacteriales</taxon>
        <taxon>Atopobiaceae</taxon>
        <taxon>Olsenella</taxon>
    </lineage>
</organism>
<keyword evidence="5 9" id="KW-0328">Glycosyltransferase</keyword>
<dbReference type="PIRSF" id="PIRSF000463">
    <property type="entry name" value="GlgB"/>
    <property type="match status" value="1"/>
</dbReference>
<comment type="similarity">
    <text evidence="3 9">Belongs to the glycosyl hydrolase 13 family. GlgB subfamily.</text>
</comment>
<comment type="catalytic activity">
    <reaction evidence="1 9">
        <text>Transfers a segment of a (1-&gt;4)-alpha-D-glucan chain to a primary hydroxy group in a similar glucan chain.</text>
        <dbReference type="EC" id="2.4.1.18"/>
    </reaction>
</comment>
<dbReference type="UniPathway" id="UPA00164"/>
<comment type="pathway">
    <text evidence="2 9">Glycan biosynthesis; glycogen biosynthesis.</text>
</comment>
<keyword evidence="8 9" id="KW-0119">Carbohydrate metabolism</keyword>
<feature type="active site" description="Proton donor" evidence="9 10">
    <location>
        <position position="376"/>
    </location>
</feature>
<sequence length="760" mass="85279">MSVPTKDLIVTNDDLYMMGEGSWYRSYEKLGAHPASAAGTTGYHFAVWVPKAKSVRVIGEFNGWDQDANYLEPSSTGDIWRGYIADVETGQLYKYLVETAQGDFLYKADPYAFQAECPPGTASRTADISGYEWKDAAYLRERAGQDMFKRPLNIFEVHLGSWRRHDDGLAGNGDPDSDDTSGSYLTYDELSVELVDYVKRMGYSHIEVLPVMEHPFDGSWGYQVTGYYAPTSRYGDAKQFKHFVDACHQAGIGVILDWVPGGFCRDEHGLVHFNGSKLYEKEVHPNWGTFKFDLSRPQVRTFLISNLLYWVGEYHADGVRMDGVTSMLYLNFGVDDPSQKKFNEKGTEEDFVSIKFVQECNDTMGRYYPDVMMIAEESTAWPLVTYPTKDGGLGFHLKWDMGWMNDTLHYMQTDFPWRPGNHKLLTFSAMYQFNENFVLPLSHDEVVHGKCSLITRQPGDYWRQFAGMRTLNLYQMTHAGGKLNFMGNEIAQFIEWRYYEGIQYFLTEQYESHAHIQKFVAAMNGFYNEHPALWQHAYSSEGFEWIDADNADQSVISFVRKGDNPKDDLVILINFDVNPHEEFRIGLPKPGYWREAFNSDAIEFGGSGVTNEGVRFASQEKSWNMRDTSIELRVPPLAGLILSYDGLLPTKRAKRRKATARPAAKKVTRAKKPAASKGTASAQKVATKAEAAATPKTSATKAKPAAKKAPRAKGATSPTKASTEAQSVAKGTSTTSSSASAASRRTKGGPSAKGRRKARG</sequence>
<dbReference type="HAMAP" id="MF_00685">
    <property type="entry name" value="GlgB"/>
    <property type="match status" value="1"/>
</dbReference>
<feature type="domain" description="Glycosyl hydrolase family 13 catalytic" evidence="12">
    <location>
        <begin position="156"/>
        <end position="523"/>
    </location>
</feature>
<dbReference type="STRING" id="1125712.HMPREF1316_1929"/>
<dbReference type="InterPro" id="IPR013783">
    <property type="entry name" value="Ig-like_fold"/>
</dbReference>
<evidence type="ECO:0000256" key="10">
    <source>
        <dbReference type="PIRSR" id="PIRSR000463-1"/>
    </source>
</evidence>
<dbReference type="InterPro" id="IPR006048">
    <property type="entry name" value="A-amylase/branching_C"/>
</dbReference>
<dbReference type="InterPro" id="IPR004193">
    <property type="entry name" value="Glyco_hydro_13_N"/>
</dbReference>
<dbReference type="PATRIC" id="fig|1125712.3.peg.310"/>
<dbReference type="RefSeq" id="WP_021725134.1">
    <property type="nucleotide sequence ID" value="NZ_AWEZ01000010.1"/>
</dbReference>
<evidence type="ECO:0000256" key="11">
    <source>
        <dbReference type="SAM" id="MobiDB-lite"/>
    </source>
</evidence>
<evidence type="ECO:0000256" key="2">
    <source>
        <dbReference type="ARBA" id="ARBA00004964"/>
    </source>
</evidence>
<dbReference type="FunFam" id="2.60.40.1180:FF:000002">
    <property type="entry name" value="1,4-alpha-glucan branching enzyme GlgB"/>
    <property type="match status" value="1"/>
</dbReference>
<dbReference type="Gene3D" id="2.60.40.1180">
    <property type="entry name" value="Golgi alpha-mannosidase II"/>
    <property type="match status" value="1"/>
</dbReference>
<protein>
    <recommendedName>
        <fullName evidence="9">1,4-alpha-glucan branching enzyme GlgB</fullName>
        <ecNumber evidence="9">2.4.1.18</ecNumber>
    </recommendedName>
    <alternativeName>
        <fullName evidence="9">1,4-alpha-D-glucan:1,4-alpha-D-glucan 6-glucosyl-transferase</fullName>
    </alternativeName>
    <alternativeName>
        <fullName evidence="9">Alpha-(1-&gt;4)-glucan branching enzyme</fullName>
    </alternativeName>
    <alternativeName>
        <fullName evidence="9">Glycogen branching enzyme</fullName>
        <shortName evidence="9">BE</shortName>
    </alternativeName>
</protein>
<evidence type="ECO:0000256" key="3">
    <source>
        <dbReference type="ARBA" id="ARBA00009000"/>
    </source>
</evidence>
<dbReference type="SUPFAM" id="SSF51011">
    <property type="entry name" value="Glycosyl hydrolase domain"/>
    <property type="match status" value="1"/>
</dbReference>
<dbReference type="InterPro" id="IPR006407">
    <property type="entry name" value="GlgB"/>
</dbReference>
<comment type="function">
    <text evidence="9">Catalyzes the formation of the alpha-1,6-glucosidic linkages in glycogen by scission of a 1,4-alpha-linked oligosaccharide from growing alpha-1,4-glucan chains and the subsequent attachment of the oligosaccharide to the alpha-1,6 position.</text>
</comment>
<dbReference type="GO" id="GO:0003844">
    <property type="term" value="F:1,4-alpha-glucan branching enzyme activity"/>
    <property type="evidence" value="ECO:0007669"/>
    <property type="project" value="UniProtKB-UniRule"/>
</dbReference>
<dbReference type="PANTHER" id="PTHR43651:SF3">
    <property type="entry name" value="1,4-ALPHA-GLUCAN-BRANCHING ENZYME"/>
    <property type="match status" value="1"/>
</dbReference>
<evidence type="ECO:0000256" key="4">
    <source>
        <dbReference type="ARBA" id="ARBA00022600"/>
    </source>
</evidence>
<feature type="region of interest" description="Disordered" evidence="11">
    <location>
        <begin position="652"/>
        <end position="760"/>
    </location>
</feature>
<feature type="compositionally biased region" description="Low complexity" evidence="11">
    <location>
        <begin position="732"/>
        <end position="743"/>
    </location>
</feature>
<dbReference type="EMBL" id="AWEZ01000010">
    <property type="protein sequence ID" value="ERL10402.1"/>
    <property type="molecule type" value="Genomic_DNA"/>
</dbReference>
<dbReference type="InterPro" id="IPR013780">
    <property type="entry name" value="Glyco_hydro_b"/>
</dbReference>
<feature type="compositionally biased region" description="Basic residues" evidence="11">
    <location>
        <begin position="652"/>
        <end position="674"/>
    </location>
</feature>
<feature type="active site" description="Nucleophile" evidence="9 10">
    <location>
        <position position="322"/>
    </location>
</feature>
<evidence type="ECO:0000256" key="5">
    <source>
        <dbReference type="ARBA" id="ARBA00022676"/>
    </source>
</evidence>
<evidence type="ECO:0000256" key="8">
    <source>
        <dbReference type="ARBA" id="ARBA00023277"/>
    </source>
</evidence>
<dbReference type="eggNOG" id="COG0296">
    <property type="taxonomic scope" value="Bacteria"/>
</dbReference>
<feature type="compositionally biased region" description="Low complexity" evidence="11">
    <location>
        <begin position="680"/>
        <end position="703"/>
    </location>
</feature>
<comment type="caution">
    <text evidence="13">The sequence shown here is derived from an EMBL/GenBank/DDBJ whole genome shotgun (WGS) entry which is preliminary data.</text>
</comment>
<keyword evidence="4 9" id="KW-0321">Glycogen metabolism</keyword>
<dbReference type="InterPro" id="IPR006047">
    <property type="entry name" value="GH13_cat_dom"/>
</dbReference>
<evidence type="ECO:0000256" key="7">
    <source>
        <dbReference type="ARBA" id="ARBA00023056"/>
    </source>
</evidence>
<dbReference type="AlphaFoldDB" id="U2V4X3"/>
<dbReference type="Pfam" id="PF02922">
    <property type="entry name" value="CBM_48"/>
    <property type="match status" value="1"/>
</dbReference>
<dbReference type="Gene3D" id="2.60.40.10">
    <property type="entry name" value="Immunoglobulins"/>
    <property type="match status" value="1"/>
</dbReference>
<dbReference type="GO" id="GO:0004553">
    <property type="term" value="F:hydrolase activity, hydrolyzing O-glycosyl compounds"/>
    <property type="evidence" value="ECO:0007669"/>
    <property type="project" value="InterPro"/>
</dbReference>
<dbReference type="CDD" id="cd02855">
    <property type="entry name" value="E_set_GBE_prok_N"/>
    <property type="match status" value="1"/>
</dbReference>
<dbReference type="OrthoDB" id="9800174at2"/>
<keyword evidence="14" id="KW-1185">Reference proteome</keyword>
<dbReference type="SUPFAM" id="SSF51445">
    <property type="entry name" value="(Trans)glycosidases"/>
    <property type="match status" value="1"/>
</dbReference>
<gene>
    <name evidence="13" type="primary">glgB_1</name>
    <name evidence="9" type="synonym">glgB</name>
    <name evidence="13" type="ORF">HMPREF1316_1929</name>
</gene>
<accession>U2V4X3</accession>
<dbReference type="InterPro" id="IPR044143">
    <property type="entry name" value="GlgB_N_E_set_prok"/>
</dbReference>
<dbReference type="Pfam" id="PF00128">
    <property type="entry name" value="Alpha-amylase"/>
    <property type="match status" value="1"/>
</dbReference>
<proteinExistence type="inferred from homology"/>
<dbReference type="Pfam" id="PF02806">
    <property type="entry name" value="Alpha-amylase_C"/>
    <property type="match status" value="1"/>
</dbReference>
<evidence type="ECO:0000256" key="9">
    <source>
        <dbReference type="HAMAP-Rule" id="MF_00685"/>
    </source>
</evidence>
<name>U2V4X3_9ACTN</name>
<dbReference type="NCBIfam" id="NF008967">
    <property type="entry name" value="PRK12313.1"/>
    <property type="match status" value="1"/>
</dbReference>
<keyword evidence="6 9" id="KW-0808">Transferase</keyword>
<dbReference type="SMART" id="SM00642">
    <property type="entry name" value="Aamy"/>
    <property type="match status" value="1"/>
</dbReference>
<dbReference type="InterPro" id="IPR037439">
    <property type="entry name" value="Branching_enzy"/>
</dbReference>
<dbReference type="GO" id="GO:0043169">
    <property type="term" value="F:cation binding"/>
    <property type="evidence" value="ECO:0007669"/>
    <property type="project" value="InterPro"/>
</dbReference>
<dbReference type="PANTHER" id="PTHR43651">
    <property type="entry name" value="1,4-ALPHA-GLUCAN-BRANCHING ENZYME"/>
    <property type="match status" value="1"/>
</dbReference>
<reference evidence="13 14" key="1">
    <citation type="submission" date="2013-08" db="EMBL/GenBank/DDBJ databases">
        <authorList>
            <person name="Durkin A.S."/>
            <person name="Haft D.R."/>
            <person name="McCorrison J."/>
            <person name="Torralba M."/>
            <person name="Gillis M."/>
            <person name="Haft D.H."/>
            <person name="Methe B."/>
            <person name="Sutton G."/>
            <person name="Nelson K.E."/>
        </authorList>
    </citation>
    <scope>NUCLEOTIDE SEQUENCE [LARGE SCALE GENOMIC DNA]</scope>
    <source>
        <strain evidence="13 14">F0195</strain>
    </source>
</reference>
<dbReference type="GO" id="GO:0005978">
    <property type="term" value="P:glycogen biosynthetic process"/>
    <property type="evidence" value="ECO:0007669"/>
    <property type="project" value="UniProtKB-UniRule"/>
</dbReference>
<dbReference type="Proteomes" id="UP000016638">
    <property type="component" value="Unassembled WGS sequence"/>
</dbReference>
<evidence type="ECO:0000256" key="6">
    <source>
        <dbReference type="ARBA" id="ARBA00022679"/>
    </source>
</evidence>
<evidence type="ECO:0000313" key="13">
    <source>
        <dbReference type="EMBL" id="ERL10402.1"/>
    </source>
</evidence>
<evidence type="ECO:0000313" key="14">
    <source>
        <dbReference type="Proteomes" id="UP000016638"/>
    </source>
</evidence>
<dbReference type="CDD" id="cd11322">
    <property type="entry name" value="AmyAc_Glg_BE"/>
    <property type="match status" value="1"/>
</dbReference>
<dbReference type="NCBIfam" id="NF003811">
    <property type="entry name" value="PRK05402.1"/>
    <property type="match status" value="1"/>
</dbReference>
<dbReference type="GO" id="GO:0005829">
    <property type="term" value="C:cytosol"/>
    <property type="evidence" value="ECO:0007669"/>
    <property type="project" value="TreeGrafter"/>
</dbReference>
<feature type="compositionally biased region" description="Polar residues" evidence="11">
    <location>
        <begin position="717"/>
        <end position="731"/>
    </location>
</feature>
<dbReference type="NCBIfam" id="TIGR01515">
    <property type="entry name" value="branching_enzym"/>
    <property type="match status" value="1"/>
</dbReference>
<evidence type="ECO:0000259" key="12">
    <source>
        <dbReference type="SMART" id="SM00642"/>
    </source>
</evidence>
<dbReference type="EC" id="2.4.1.18" evidence="9"/>
<dbReference type="InterPro" id="IPR017853">
    <property type="entry name" value="GH"/>
</dbReference>
<evidence type="ECO:0000256" key="1">
    <source>
        <dbReference type="ARBA" id="ARBA00000826"/>
    </source>
</evidence>
<keyword evidence="7 9" id="KW-0320">Glycogen biosynthesis</keyword>
<dbReference type="Gene3D" id="3.20.20.80">
    <property type="entry name" value="Glycosidases"/>
    <property type="match status" value="1"/>
</dbReference>